<dbReference type="AlphaFoldDB" id="A0A1A0W0X6"/>
<dbReference type="Proteomes" id="UP000091914">
    <property type="component" value="Unassembled WGS sequence"/>
</dbReference>
<dbReference type="GO" id="GO:0003677">
    <property type="term" value="F:DNA binding"/>
    <property type="evidence" value="ECO:0007669"/>
    <property type="project" value="InterPro"/>
</dbReference>
<gene>
    <name evidence="2" type="ORF">A5760_23055</name>
</gene>
<evidence type="ECO:0000259" key="1">
    <source>
        <dbReference type="Pfam" id="PF13443"/>
    </source>
</evidence>
<comment type="caution">
    <text evidence="2">The sequence shown here is derived from an EMBL/GenBank/DDBJ whole genome shotgun (WGS) entry which is preliminary data.</text>
</comment>
<organism evidence="2 3">
    <name type="scientific">Mycobacterium colombiense</name>
    <dbReference type="NCBI Taxonomy" id="339268"/>
    <lineage>
        <taxon>Bacteria</taxon>
        <taxon>Bacillati</taxon>
        <taxon>Actinomycetota</taxon>
        <taxon>Actinomycetes</taxon>
        <taxon>Mycobacteriales</taxon>
        <taxon>Mycobacteriaceae</taxon>
        <taxon>Mycobacterium</taxon>
        <taxon>Mycobacterium avium complex (MAC)</taxon>
    </lineage>
</organism>
<evidence type="ECO:0000313" key="3">
    <source>
        <dbReference type="Proteomes" id="UP000091914"/>
    </source>
</evidence>
<accession>A0A1A0W0X6</accession>
<dbReference type="InterPro" id="IPR001387">
    <property type="entry name" value="Cro/C1-type_HTH"/>
</dbReference>
<dbReference type="EMBL" id="LZSX01000003">
    <property type="protein sequence ID" value="OBB89122.1"/>
    <property type="molecule type" value="Genomic_DNA"/>
</dbReference>
<dbReference type="Gene3D" id="1.10.260.40">
    <property type="entry name" value="lambda repressor-like DNA-binding domains"/>
    <property type="match status" value="1"/>
</dbReference>
<proteinExistence type="predicted"/>
<protein>
    <recommendedName>
        <fullName evidence="1">HTH cro/C1-type domain-containing protein</fullName>
    </recommendedName>
</protein>
<dbReference type="CDD" id="cd00093">
    <property type="entry name" value="HTH_XRE"/>
    <property type="match status" value="1"/>
</dbReference>
<dbReference type="SUPFAM" id="SSF47413">
    <property type="entry name" value="lambda repressor-like DNA-binding domains"/>
    <property type="match status" value="1"/>
</dbReference>
<feature type="domain" description="HTH cro/C1-type" evidence="1">
    <location>
        <begin position="15"/>
        <end position="71"/>
    </location>
</feature>
<evidence type="ECO:0000313" key="2">
    <source>
        <dbReference type="EMBL" id="OBB89122.1"/>
    </source>
</evidence>
<reference evidence="2 3" key="1">
    <citation type="submission" date="2016-06" db="EMBL/GenBank/DDBJ databases">
        <authorList>
            <person name="Kjaerup R.B."/>
            <person name="Dalgaard T.S."/>
            <person name="Juul-Madsen H.R."/>
        </authorList>
    </citation>
    <scope>NUCLEOTIDE SEQUENCE [LARGE SCALE GENOMIC DNA]</scope>
    <source>
        <strain evidence="2 3">852002-51834_SCH5396731</strain>
    </source>
</reference>
<dbReference type="InterPro" id="IPR010982">
    <property type="entry name" value="Lambda_DNA-bd_dom_sf"/>
</dbReference>
<dbReference type="RefSeq" id="WP_064877133.1">
    <property type="nucleotide sequence ID" value="NZ_LZSX01000003.1"/>
</dbReference>
<dbReference type="Pfam" id="PF13443">
    <property type="entry name" value="HTH_26"/>
    <property type="match status" value="1"/>
</dbReference>
<name>A0A1A0W0X6_9MYCO</name>
<sequence>MDLYGLVSPEVLARRIRMIMGAQKLSRKRMAEAVDISRPSLANKLDAKVPFTYNELLRVIAVLGVAWEELLAGHRDDSPLADASRDYNRPIRLRDFQARPDRRL</sequence>